<dbReference type="Gene3D" id="3.40.630.30">
    <property type="match status" value="1"/>
</dbReference>
<dbReference type="InterPro" id="IPR000182">
    <property type="entry name" value="GNAT_dom"/>
</dbReference>
<dbReference type="InterPro" id="IPR051908">
    <property type="entry name" value="Ribosomal_N-acetyltransferase"/>
</dbReference>
<accession>A0A837D5Q7</accession>
<dbReference type="GO" id="GO:1990189">
    <property type="term" value="F:protein N-terminal-serine acetyltransferase activity"/>
    <property type="evidence" value="ECO:0007669"/>
    <property type="project" value="TreeGrafter"/>
</dbReference>
<dbReference type="Proteomes" id="UP000030848">
    <property type="component" value="Unassembled WGS sequence"/>
</dbReference>
<dbReference type="PANTHER" id="PTHR43441:SF10">
    <property type="entry name" value="ACETYLTRANSFERASE"/>
    <property type="match status" value="1"/>
</dbReference>
<dbReference type="SUPFAM" id="SSF55729">
    <property type="entry name" value="Acyl-CoA N-acyltransferases (Nat)"/>
    <property type="match status" value="1"/>
</dbReference>
<dbReference type="GO" id="GO:0008999">
    <property type="term" value="F:protein-N-terminal-alanine acetyltransferase activity"/>
    <property type="evidence" value="ECO:0007669"/>
    <property type="project" value="TreeGrafter"/>
</dbReference>
<dbReference type="PANTHER" id="PTHR43441">
    <property type="entry name" value="RIBOSOMAL-PROTEIN-SERINE ACETYLTRANSFERASE"/>
    <property type="match status" value="1"/>
</dbReference>
<dbReference type="AlphaFoldDB" id="A0A837D5Q7"/>
<dbReference type="EMBL" id="JRZE01000006">
    <property type="protein sequence ID" value="KHF43159.1"/>
    <property type="molecule type" value="Genomic_DNA"/>
</dbReference>
<dbReference type="Pfam" id="PF13302">
    <property type="entry name" value="Acetyltransf_3"/>
    <property type="match status" value="1"/>
</dbReference>
<name>A0A837D5Q7_9PSEU</name>
<comment type="caution">
    <text evidence="2">The sequence shown here is derived from an EMBL/GenBank/DDBJ whole genome shotgun (WGS) entry which is preliminary data.</text>
</comment>
<feature type="domain" description="N-acetyltransferase" evidence="1">
    <location>
        <begin position="1"/>
        <end position="154"/>
    </location>
</feature>
<reference evidence="2 3" key="1">
    <citation type="submission" date="2014-10" db="EMBL/GenBank/DDBJ databases">
        <title>Genome sequence of Micropolyspora internatus JCM3315.</title>
        <authorList>
            <person name="Shin S.-K."/>
            <person name="Yi H."/>
        </authorList>
    </citation>
    <scope>NUCLEOTIDE SEQUENCE [LARGE SCALE GENOMIC DNA]</scope>
    <source>
        <strain evidence="2 3">JCM 3315</strain>
    </source>
</reference>
<dbReference type="InterPro" id="IPR016181">
    <property type="entry name" value="Acyl_CoA_acyltransferase"/>
</dbReference>
<keyword evidence="2" id="KW-0808">Transferase</keyword>
<protein>
    <submittedName>
        <fullName evidence="2">GCN5 family acetyltransferase</fullName>
    </submittedName>
</protein>
<organism evidence="2 3">
    <name type="scientific">Saccharomonospora viridis</name>
    <dbReference type="NCBI Taxonomy" id="1852"/>
    <lineage>
        <taxon>Bacteria</taxon>
        <taxon>Bacillati</taxon>
        <taxon>Actinomycetota</taxon>
        <taxon>Actinomycetes</taxon>
        <taxon>Pseudonocardiales</taxon>
        <taxon>Pseudonocardiaceae</taxon>
        <taxon>Saccharomonospora</taxon>
    </lineage>
</organism>
<proteinExistence type="predicted"/>
<evidence type="ECO:0000313" key="2">
    <source>
        <dbReference type="EMBL" id="KHF43159.1"/>
    </source>
</evidence>
<sequence>MDDVPLAMELGEDPYVPLIGSLPARPTPCQAREWVERQRRRYDEGVGFSFVVVERATDTAVGTIGLWLRELSYGRASVGYSVAPRHRGRGIAGGALGAVTAFAWTIPGLHRIQAYIEPWNHASRRAAENAGYRREGLLRGHQRIGGTYRDMLLYATVRSR</sequence>
<gene>
    <name evidence="2" type="ORF">MINT15_33610</name>
</gene>
<dbReference type="PROSITE" id="PS51186">
    <property type="entry name" value="GNAT"/>
    <property type="match status" value="1"/>
</dbReference>
<evidence type="ECO:0000259" key="1">
    <source>
        <dbReference type="PROSITE" id="PS51186"/>
    </source>
</evidence>
<dbReference type="GO" id="GO:0005737">
    <property type="term" value="C:cytoplasm"/>
    <property type="evidence" value="ECO:0007669"/>
    <property type="project" value="TreeGrafter"/>
</dbReference>
<evidence type="ECO:0000313" key="3">
    <source>
        <dbReference type="Proteomes" id="UP000030848"/>
    </source>
</evidence>